<name>A0ABU2XJK0_9ACTN</name>
<dbReference type="InterPro" id="IPR031107">
    <property type="entry name" value="Small_HSP"/>
</dbReference>
<organism evidence="5 6">
    <name type="scientific">Streptomyces lonegramiae</name>
    <dbReference type="NCBI Taxonomy" id="3075524"/>
    <lineage>
        <taxon>Bacteria</taxon>
        <taxon>Bacillati</taxon>
        <taxon>Actinomycetota</taxon>
        <taxon>Actinomycetes</taxon>
        <taxon>Kitasatosporales</taxon>
        <taxon>Streptomycetaceae</taxon>
        <taxon>Streptomyces</taxon>
    </lineage>
</organism>
<dbReference type="InterPro" id="IPR008978">
    <property type="entry name" value="HSP20-like_chaperone"/>
</dbReference>
<comment type="caution">
    <text evidence="5">The sequence shown here is derived from an EMBL/GenBank/DDBJ whole genome shotgun (WGS) entry which is preliminary data.</text>
</comment>
<dbReference type="EMBL" id="JAVRFD010000011">
    <property type="protein sequence ID" value="MDT0545670.1"/>
    <property type="molecule type" value="Genomic_DNA"/>
</dbReference>
<dbReference type="SUPFAM" id="SSF49764">
    <property type="entry name" value="HSP20-like chaperones"/>
    <property type="match status" value="1"/>
</dbReference>
<comment type="similarity">
    <text evidence="1 2">Belongs to the small heat shock protein (HSP20) family.</text>
</comment>
<dbReference type="Pfam" id="PF00011">
    <property type="entry name" value="HSP20"/>
    <property type="match status" value="1"/>
</dbReference>
<evidence type="ECO:0000259" key="3">
    <source>
        <dbReference type="PROSITE" id="PS01031"/>
    </source>
</evidence>
<dbReference type="InterPro" id="IPR007052">
    <property type="entry name" value="CS_dom"/>
</dbReference>
<gene>
    <name evidence="5" type="ORF">RND15_23585</name>
</gene>
<dbReference type="Gene3D" id="2.60.40.790">
    <property type="match status" value="1"/>
</dbReference>
<dbReference type="PROSITE" id="PS51203">
    <property type="entry name" value="CS"/>
    <property type="match status" value="1"/>
</dbReference>
<evidence type="ECO:0000256" key="2">
    <source>
        <dbReference type="RuleBase" id="RU003616"/>
    </source>
</evidence>
<evidence type="ECO:0000259" key="4">
    <source>
        <dbReference type="PROSITE" id="PS51203"/>
    </source>
</evidence>
<feature type="domain" description="CS" evidence="4">
    <location>
        <begin position="31"/>
        <end position="133"/>
    </location>
</feature>
<dbReference type="PANTHER" id="PTHR11527">
    <property type="entry name" value="HEAT-SHOCK PROTEIN 20 FAMILY MEMBER"/>
    <property type="match status" value="1"/>
</dbReference>
<proteinExistence type="inferred from homology"/>
<evidence type="ECO:0000256" key="1">
    <source>
        <dbReference type="PROSITE-ProRule" id="PRU00285"/>
    </source>
</evidence>
<sequence length="139" mass="14955">MAELDEIFEQMGTLLESTVGGGLPPTAPGRAWTPPAEVTETDEAYTVELELPGARRDDIDVEVGERELTVSGELKKPERPGALRRSTRRTGRFEFRMALPGEVNADKASARLAGGVLGLTVPKAEATKPRRVEIAGGEQ</sequence>
<dbReference type="InterPro" id="IPR002068">
    <property type="entry name" value="A-crystallin/Hsp20_dom"/>
</dbReference>
<feature type="domain" description="SHSP" evidence="3">
    <location>
        <begin position="27"/>
        <end position="137"/>
    </location>
</feature>
<evidence type="ECO:0000313" key="6">
    <source>
        <dbReference type="Proteomes" id="UP001180754"/>
    </source>
</evidence>
<dbReference type="PROSITE" id="PS01031">
    <property type="entry name" value="SHSP"/>
    <property type="match status" value="1"/>
</dbReference>
<dbReference type="Proteomes" id="UP001180754">
    <property type="component" value="Unassembled WGS sequence"/>
</dbReference>
<accession>A0ABU2XJK0</accession>
<evidence type="ECO:0000313" key="5">
    <source>
        <dbReference type="EMBL" id="MDT0545670.1"/>
    </source>
</evidence>
<reference evidence="5" key="1">
    <citation type="submission" date="2024-05" db="EMBL/GenBank/DDBJ databases">
        <title>30 novel species of actinomycetes from the DSMZ collection.</title>
        <authorList>
            <person name="Nouioui I."/>
        </authorList>
    </citation>
    <scope>NUCLEOTIDE SEQUENCE</scope>
    <source>
        <strain evidence="5">DSM 41529</strain>
    </source>
</reference>
<dbReference type="RefSeq" id="WP_311726150.1">
    <property type="nucleotide sequence ID" value="NZ_JAVRFD010000011.1"/>
</dbReference>
<dbReference type="CDD" id="cd06464">
    <property type="entry name" value="ACD_sHsps-like"/>
    <property type="match status" value="1"/>
</dbReference>
<protein>
    <submittedName>
        <fullName evidence="5">Hsp20/alpha crystallin family protein</fullName>
    </submittedName>
</protein>
<keyword evidence="6" id="KW-1185">Reference proteome</keyword>